<proteinExistence type="predicted"/>
<dbReference type="AlphaFoldDB" id="A0A4Y2B5U4"/>
<dbReference type="EMBL" id="BGPR01000050">
    <property type="protein sequence ID" value="GBL86829.1"/>
    <property type="molecule type" value="Genomic_DNA"/>
</dbReference>
<evidence type="ECO:0000313" key="1">
    <source>
        <dbReference type="EMBL" id="GBL86829.1"/>
    </source>
</evidence>
<name>A0A4Y2B5U4_ARAVE</name>
<gene>
    <name evidence="1" type="ORF">AVEN_96059_1</name>
</gene>
<evidence type="ECO:0000313" key="2">
    <source>
        <dbReference type="Proteomes" id="UP000499080"/>
    </source>
</evidence>
<dbReference type="Proteomes" id="UP000499080">
    <property type="component" value="Unassembled WGS sequence"/>
</dbReference>
<accession>A0A4Y2B5U4</accession>
<organism evidence="1 2">
    <name type="scientific">Araneus ventricosus</name>
    <name type="common">Orbweaver spider</name>
    <name type="synonym">Epeira ventricosa</name>
    <dbReference type="NCBI Taxonomy" id="182803"/>
    <lineage>
        <taxon>Eukaryota</taxon>
        <taxon>Metazoa</taxon>
        <taxon>Ecdysozoa</taxon>
        <taxon>Arthropoda</taxon>
        <taxon>Chelicerata</taxon>
        <taxon>Arachnida</taxon>
        <taxon>Araneae</taxon>
        <taxon>Araneomorphae</taxon>
        <taxon>Entelegynae</taxon>
        <taxon>Araneoidea</taxon>
        <taxon>Araneidae</taxon>
        <taxon>Araneus</taxon>
    </lineage>
</organism>
<reference evidence="1 2" key="1">
    <citation type="journal article" date="2019" name="Sci. Rep.">
        <title>Orb-weaving spider Araneus ventricosus genome elucidates the spidroin gene catalogue.</title>
        <authorList>
            <person name="Kono N."/>
            <person name="Nakamura H."/>
            <person name="Ohtoshi R."/>
            <person name="Moran D.A.P."/>
            <person name="Shinohara A."/>
            <person name="Yoshida Y."/>
            <person name="Fujiwara M."/>
            <person name="Mori M."/>
            <person name="Tomita M."/>
            <person name="Arakawa K."/>
        </authorList>
    </citation>
    <scope>NUCLEOTIDE SEQUENCE [LARGE SCALE GENOMIC DNA]</scope>
</reference>
<protein>
    <submittedName>
        <fullName evidence="1">Uncharacterized protein</fullName>
    </submittedName>
</protein>
<keyword evidence="2" id="KW-1185">Reference proteome</keyword>
<sequence>MNYSHHDINTGTEAGVLWAITGPCLCLPQELHPFNGIPPGDTASSRVRSCRISKQTLASPVRTIMVVWLLGHISDDGSYPGKTGCRHMSRPQWRL</sequence>
<comment type="caution">
    <text evidence="1">The sequence shown here is derived from an EMBL/GenBank/DDBJ whole genome shotgun (WGS) entry which is preliminary data.</text>
</comment>